<dbReference type="AlphaFoldDB" id="A0A397Y4U8"/>
<dbReference type="EMBL" id="CM010636">
    <property type="protein sequence ID" value="RID47778.1"/>
    <property type="molecule type" value="Genomic_DNA"/>
</dbReference>
<dbReference type="Proteomes" id="UP000264353">
    <property type="component" value="Chromosome A9"/>
</dbReference>
<protein>
    <submittedName>
        <fullName evidence="1">Uncharacterized protein</fullName>
    </submittedName>
</protein>
<reference evidence="1 2" key="1">
    <citation type="submission" date="2018-06" db="EMBL/GenBank/DDBJ databases">
        <title>WGS assembly of Brassica rapa FPsc.</title>
        <authorList>
            <person name="Bowman J."/>
            <person name="Kohchi T."/>
            <person name="Yamato K."/>
            <person name="Jenkins J."/>
            <person name="Shu S."/>
            <person name="Ishizaki K."/>
            <person name="Yamaoka S."/>
            <person name="Nishihama R."/>
            <person name="Nakamura Y."/>
            <person name="Berger F."/>
            <person name="Adam C."/>
            <person name="Aki S."/>
            <person name="Althoff F."/>
            <person name="Araki T."/>
            <person name="Arteaga-Vazquez M."/>
            <person name="Balasubrmanian S."/>
            <person name="Bauer D."/>
            <person name="Boehm C."/>
            <person name="Briginshaw L."/>
            <person name="Caballero-Perez J."/>
            <person name="Catarino B."/>
            <person name="Chen F."/>
            <person name="Chiyoda S."/>
            <person name="Chovatia M."/>
            <person name="Davies K."/>
            <person name="Delmans M."/>
            <person name="Demura T."/>
            <person name="Dierschke T."/>
            <person name="Dolan L."/>
            <person name="Dorantes-Acosta A."/>
            <person name="Eklund D."/>
            <person name="Florent S."/>
            <person name="Flores-Sandoval E."/>
            <person name="Fujiyama A."/>
            <person name="Fukuzawa H."/>
            <person name="Galik B."/>
            <person name="Grimanelli D."/>
            <person name="Grimwood J."/>
            <person name="Grossniklaus U."/>
            <person name="Hamada T."/>
            <person name="Haseloff J."/>
            <person name="Hetherington A."/>
            <person name="Higo A."/>
            <person name="Hirakawa Y."/>
            <person name="Hundley H."/>
            <person name="Ikeda Y."/>
            <person name="Inoue K."/>
            <person name="Inoue S."/>
            <person name="Ishida S."/>
            <person name="Jia Q."/>
            <person name="Kakita M."/>
            <person name="Kanazawa T."/>
            <person name="Kawai Y."/>
            <person name="Kawashima T."/>
            <person name="Kennedy M."/>
            <person name="Kinose K."/>
            <person name="Kinoshita T."/>
            <person name="Kohara Y."/>
            <person name="Koide E."/>
            <person name="Komatsu K."/>
            <person name="Kopischke S."/>
            <person name="Kubo M."/>
            <person name="Kyozuka J."/>
            <person name="Lagercrantz U."/>
            <person name="Lin S."/>
            <person name="Lindquist E."/>
            <person name="Lipzen A."/>
            <person name="Lu C."/>
            <person name="Luna E."/>
            <person name="Martienssen R."/>
            <person name="Minamino N."/>
            <person name="Mizutani M."/>
            <person name="Mizutani M."/>
            <person name="Mochizuki N."/>
            <person name="Monte I."/>
            <person name="Mosher R."/>
            <person name="Nagasaki H."/>
            <person name="Nakagami H."/>
            <person name="Naramoto S."/>
            <person name="Nishitani K."/>
            <person name="Ohtani M."/>
            <person name="Okamoto T."/>
            <person name="Okumura M."/>
            <person name="Phillips J."/>
            <person name="Pollak B."/>
            <person name="Reinders A."/>
            <person name="Roevekamp M."/>
            <person name="Sano R."/>
            <person name="Sawa S."/>
            <person name="Schmid M."/>
            <person name="Shirakawa M."/>
            <person name="Solano R."/>
            <person name="Spunde A."/>
            <person name="Suetsugu N."/>
            <person name="Sugano S."/>
            <person name="Sugiyama A."/>
            <person name="Sun R."/>
            <person name="Suzuki Y."/>
            <person name="Takenaka M."/>
            <person name="Takezawa D."/>
            <person name="Tomogane H."/>
            <person name="Tsuzuki M."/>
            <person name="Ueda T."/>
            <person name="Umeda M."/>
            <person name="Ward J."/>
            <person name="Watanabe Y."/>
            <person name="Yazaki K."/>
            <person name="Yokoyama R."/>
            <person name="Yoshitake Y."/>
            <person name="Yotsui I."/>
            <person name="Zachgo S."/>
            <person name="Schmutz J."/>
        </authorList>
    </citation>
    <scope>NUCLEOTIDE SEQUENCE [LARGE SCALE GENOMIC DNA]</scope>
    <source>
        <strain evidence="2">cv. B-3</strain>
    </source>
</reference>
<proteinExistence type="predicted"/>
<evidence type="ECO:0000313" key="2">
    <source>
        <dbReference type="Proteomes" id="UP000264353"/>
    </source>
</evidence>
<accession>A0A397Y4U8</accession>
<gene>
    <name evidence="1" type="ORF">BRARA_I04346</name>
</gene>
<name>A0A397Y4U8_BRACM</name>
<evidence type="ECO:0000313" key="1">
    <source>
        <dbReference type="EMBL" id="RID47778.1"/>
    </source>
</evidence>
<organism evidence="1 2">
    <name type="scientific">Brassica campestris</name>
    <name type="common">Field mustard</name>
    <dbReference type="NCBI Taxonomy" id="3711"/>
    <lineage>
        <taxon>Eukaryota</taxon>
        <taxon>Viridiplantae</taxon>
        <taxon>Streptophyta</taxon>
        <taxon>Embryophyta</taxon>
        <taxon>Tracheophyta</taxon>
        <taxon>Spermatophyta</taxon>
        <taxon>Magnoliopsida</taxon>
        <taxon>eudicotyledons</taxon>
        <taxon>Gunneridae</taxon>
        <taxon>Pentapetalae</taxon>
        <taxon>rosids</taxon>
        <taxon>malvids</taxon>
        <taxon>Brassicales</taxon>
        <taxon>Brassicaceae</taxon>
        <taxon>Brassiceae</taxon>
        <taxon>Brassica</taxon>
    </lineage>
</organism>
<sequence>MQCYTPIQVNNIGSHRYRESELCLDSKSPLLTY</sequence>